<evidence type="ECO:0000256" key="1">
    <source>
        <dbReference type="SAM" id="MobiDB-lite"/>
    </source>
</evidence>
<accession>A0A6C0ASV3</accession>
<name>A0A6C0ASV3_9ZZZZ</name>
<organism evidence="2">
    <name type="scientific">viral metagenome</name>
    <dbReference type="NCBI Taxonomy" id="1070528"/>
    <lineage>
        <taxon>unclassified sequences</taxon>
        <taxon>metagenomes</taxon>
        <taxon>organismal metagenomes</taxon>
    </lineage>
</organism>
<dbReference type="SUPFAM" id="SSF46565">
    <property type="entry name" value="Chaperone J-domain"/>
    <property type="match status" value="1"/>
</dbReference>
<feature type="region of interest" description="Disordered" evidence="1">
    <location>
        <begin position="62"/>
        <end position="168"/>
    </location>
</feature>
<dbReference type="AlphaFoldDB" id="A0A6C0ASV3"/>
<proteinExistence type="predicted"/>
<dbReference type="Gene3D" id="1.10.287.110">
    <property type="entry name" value="DnaJ domain"/>
    <property type="match status" value="1"/>
</dbReference>
<sequence>MNSANRFAALDADEILSTSSANQAVKKAEKKLREITALKKKDEDDLTQEELDKIAMESYWQNIAYPPQQEKNIDESQKAKQKARHLEKLKKQESARAKIEEEKRRKEELRKITREREEKREQERKEREEQEQEQRQRKKEERERKERQEKEKEKEREQGNNKKRKFENMMEESVEYSQVFSEFEEQYTKNHDINKVFKKLSMKYHPDRNYGNESWATMMQQYLADVKEWFENM</sequence>
<reference evidence="2" key="1">
    <citation type="journal article" date="2020" name="Nature">
        <title>Giant virus diversity and host interactions through global metagenomics.</title>
        <authorList>
            <person name="Schulz F."/>
            <person name="Roux S."/>
            <person name="Paez-Espino D."/>
            <person name="Jungbluth S."/>
            <person name="Walsh D.A."/>
            <person name="Denef V.J."/>
            <person name="McMahon K.D."/>
            <person name="Konstantinidis K.T."/>
            <person name="Eloe-Fadrosh E.A."/>
            <person name="Kyrpides N.C."/>
            <person name="Woyke T."/>
        </authorList>
    </citation>
    <scope>NUCLEOTIDE SEQUENCE</scope>
    <source>
        <strain evidence="2">GVMAG-S-1101171-111</strain>
    </source>
</reference>
<evidence type="ECO:0000313" key="2">
    <source>
        <dbReference type="EMBL" id="QHS82842.1"/>
    </source>
</evidence>
<dbReference type="InterPro" id="IPR036869">
    <property type="entry name" value="J_dom_sf"/>
</dbReference>
<evidence type="ECO:0008006" key="3">
    <source>
        <dbReference type="Google" id="ProtNLM"/>
    </source>
</evidence>
<feature type="compositionally biased region" description="Basic and acidic residues" evidence="1">
    <location>
        <begin position="71"/>
        <end position="160"/>
    </location>
</feature>
<protein>
    <recommendedName>
        <fullName evidence="3">J domain-containing protein</fullName>
    </recommendedName>
</protein>
<dbReference type="EMBL" id="MN740806">
    <property type="protein sequence ID" value="QHS82842.1"/>
    <property type="molecule type" value="Genomic_DNA"/>
</dbReference>